<protein>
    <recommendedName>
        <fullName evidence="5">Inosine/uridine-preferring nucleoside hydrolase domain-containing protein</fullName>
    </recommendedName>
</protein>
<evidence type="ECO:0000256" key="2">
    <source>
        <dbReference type="SAM" id="Phobius"/>
    </source>
</evidence>
<feature type="region of interest" description="Disordered" evidence="1">
    <location>
        <begin position="133"/>
        <end position="175"/>
    </location>
</feature>
<accession>A0ABY8UFP4</accession>
<gene>
    <name evidence="3" type="ORF">OEZ85_006136</name>
</gene>
<name>A0ABY8UFP4_TETOB</name>
<dbReference type="Gene3D" id="3.90.245.10">
    <property type="entry name" value="Ribonucleoside hydrolase-like"/>
    <property type="match status" value="1"/>
</dbReference>
<evidence type="ECO:0000313" key="4">
    <source>
        <dbReference type="Proteomes" id="UP001244341"/>
    </source>
</evidence>
<keyword evidence="4" id="KW-1185">Reference proteome</keyword>
<evidence type="ECO:0008006" key="5">
    <source>
        <dbReference type="Google" id="ProtNLM"/>
    </source>
</evidence>
<evidence type="ECO:0000256" key="1">
    <source>
        <dbReference type="SAM" id="MobiDB-lite"/>
    </source>
</evidence>
<feature type="transmembrane region" description="Helical" evidence="2">
    <location>
        <begin position="20"/>
        <end position="42"/>
    </location>
</feature>
<organism evidence="3 4">
    <name type="scientific">Tetradesmus obliquus</name>
    <name type="common">Green alga</name>
    <name type="synonym">Acutodesmus obliquus</name>
    <dbReference type="NCBI Taxonomy" id="3088"/>
    <lineage>
        <taxon>Eukaryota</taxon>
        <taxon>Viridiplantae</taxon>
        <taxon>Chlorophyta</taxon>
        <taxon>core chlorophytes</taxon>
        <taxon>Chlorophyceae</taxon>
        <taxon>CS clade</taxon>
        <taxon>Sphaeropleales</taxon>
        <taxon>Scenedesmaceae</taxon>
        <taxon>Tetradesmus</taxon>
    </lineage>
</organism>
<keyword evidence="2" id="KW-1133">Transmembrane helix</keyword>
<sequence length="237" mass="24790">MTLNGGPSPPDFNVFMDPLAAAVLLHAAAAAGVQLVLLHWSLTSLSTTAGQNIVVDSSMIRPPPGLDPPVPASTQWLRQVQTVRLAAGFEGPNAVPPGPFDQYVIQYIIDPSAFSCKPLPVYMQQCSPAPWLNSSSNSDASNSSSSTDDSSSSSSSEPFHAGGDCPGHGPGTTARNRQQPAMMLVDLTDTYTGPLVAGSGLLPSFGAAKALRATVCYGYAPDGGRQKFVDNLAKWTW</sequence>
<reference evidence="3 4" key="1">
    <citation type="submission" date="2023-05" db="EMBL/GenBank/DDBJ databases">
        <title>A 100% complete, gapless, phased diploid assembly of the Scenedesmus obliquus UTEX 3031 genome.</title>
        <authorList>
            <person name="Biondi T.C."/>
            <person name="Hanschen E.R."/>
            <person name="Kwon T."/>
            <person name="Eng W."/>
            <person name="Kruse C.P.S."/>
            <person name="Koehler S.I."/>
            <person name="Kunde Y."/>
            <person name="Gleasner C.D."/>
            <person name="You Mak K.T."/>
            <person name="Polle J."/>
            <person name="Hovde B.T."/>
            <person name="Starkenburg S.R."/>
        </authorList>
    </citation>
    <scope>NUCLEOTIDE SEQUENCE [LARGE SCALE GENOMIC DNA]</scope>
    <source>
        <strain evidence="3 4">DOE0152z</strain>
    </source>
</reference>
<keyword evidence="2" id="KW-0472">Membrane</keyword>
<keyword evidence="2" id="KW-0812">Transmembrane</keyword>
<dbReference type="InterPro" id="IPR036452">
    <property type="entry name" value="Ribo_hydro-like"/>
</dbReference>
<evidence type="ECO:0000313" key="3">
    <source>
        <dbReference type="EMBL" id="WIA20304.1"/>
    </source>
</evidence>
<proteinExistence type="predicted"/>
<dbReference type="EMBL" id="CP126218">
    <property type="protein sequence ID" value="WIA20304.1"/>
    <property type="molecule type" value="Genomic_DNA"/>
</dbReference>
<feature type="compositionally biased region" description="Low complexity" evidence="1">
    <location>
        <begin position="133"/>
        <end position="156"/>
    </location>
</feature>
<dbReference type="Proteomes" id="UP001244341">
    <property type="component" value="Chromosome 11b"/>
</dbReference>